<dbReference type="InterPro" id="IPR000432">
    <property type="entry name" value="DNA_mismatch_repair_MutS_C"/>
</dbReference>
<comment type="similarity">
    <text evidence="1">Belongs to the DNA mismatch repair MutS family.</text>
</comment>
<dbReference type="PANTHER" id="PTHR11361:SF20">
    <property type="entry name" value="MUTS PROTEIN HOMOLOG 5"/>
    <property type="match status" value="1"/>
</dbReference>
<comment type="caution">
    <text evidence="6">The sequence shown here is derived from an EMBL/GenBank/DDBJ whole genome shotgun (WGS) entry which is preliminary data.</text>
</comment>
<reference evidence="6" key="1">
    <citation type="submission" date="2021-06" db="EMBL/GenBank/DDBJ databases">
        <authorList>
            <consortium name="DOE Joint Genome Institute"/>
            <person name="Mondo S.J."/>
            <person name="Amses K.R."/>
            <person name="Simmons D.R."/>
            <person name="Longcore J.E."/>
            <person name="Seto K."/>
            <person name="Alves G.H."/>
            <person name="Bonds A.E."/>
            <person name="Quandt C.A."/>
            <person name="Davis W.J."/>
            <person name="Chang Y."/>
            <person name="Letcher P.M."/>
            <person name="Powell M.J."/>
            <person name="Kuo A."/>
            <person name="Labutti K."/>
            <person name="Pangilinan J."/>
            <person name="Andreopoulos W."/>
            <person name="Tritt A."/>
            <person name="Riley R."/>
            <person name="Hundley H."/>
            <person name="Johnson J."/>
            <person name="Lipzen A."/>
            <person name="Barry K."/>
            <person name="Berbee M.L."/>
            <person name="Buchler N.E."/>
            <person name="Grigoriev I.V."/>
            <person name="Spatafora J.W."/>
            <person name="Stajich J.E."/>
            <person name="James T.Y."/>
        </authorList>
    </citation>
    <scope>NUCLEOTIDE SEQUENCE</scope>
    <source>
        <strain evidence="6">AG</strain>
    </source>
</reference>
<evidence type="ECO:0000256" key="3">
    <source>
        <dbReference type="ARBA" id="ARBA00022840"/>
    </source>
</evidence>
<dbReference type="PANTHER" id="PTHR11361">
    <property type="entry name" value="DNA MISMATCH REPAIR PROTEIN MUTS FAMILY MEMBER"/>
    <property type="match status" value="1"/>
</dbReference>
<evidence type="ECO:0000256" key="4">
    <source>
        <dbReference type="ARBA" id="ARBA00023125"/>
    </source>
</evidence>
<sequence length="331" mass="37255">MSAEKYNHIRPEMTTENILIIKDGRHPLEELLMGTFIQNDTYLGCSKSSTHSVQSSYWSTEKQAVHDNGINENYVLLLSAPNQSGKSVYLKQVALIVYLAHIGSFVPASNARIGLTDMIVTRMQTLETASKAKSAFQIDLQEILFSLQYATSRSLILLDEFGKGTGSCDGAALLCAVLEYFINKQDGCPKIIAATHFHELIESELLTPSVPISYCTMDMICEEKFLDHCRNADEIENWAPTFLYRVIPGRRHNGRSLAIWCAKNALVPQRTLTRAAEILSVFLKQGFLPQEMTAFKKREIKYCENTVRTLVTTNTRDTSAEVLRQFIQSLN</sequence>
<organism evidence="6 7">
    <name type="scientific">Umbelopsis ramanniana AG</name>
    <dbReference type="NCBI Taxonomy" id="1314678"/>
    <lineage>
        <taxon>Eukaryota</taxon>
        <taxon>Fungi</taxon>
        <taxon>Fungi incertae sedis</taxon>
        <taxon>Mucoromycota</taxon>
        <taxon>Mucoromycotina</taxon>
        <taxon>Umbelopsidomycetes</taxon>
        <taxon>Umbelopsidales</taxon>
        <taxon>Umbelopsidaceae</taxon>
        <taxon>Umbelopsis</taxon>
    </lineage>
</organism>
<dbReference type="InterPro" id="IPR027417">
    <property type="entry name" value="P-loop_NTPase"/>
</dbReference>
<keyword evidence="4" id="KW-0238">DNA-binding</keyword>
<dbReference type="GO" id="GO:0005634">
    <property type="term" value="C:nucleus"/>
    <property type="evidence" value="ECO:0007669"/>
    <property type="project" value="TreeGrafter"/>
</dbReference>
<proteinExistence type="inferred from homology"/>
<protein>
    <recommendedName>
        <fullName evidence="5">DNA mismatch repair proteins mutS family domain-containing protein</fullName>
    </recommendedName>
</protein>
<dbReference type="InterPro" id="IPR045076">
    <property type="entry name" value="MutS"/>
</dbReference>
<name>A0AAD5HAJ3_UMBRA</name>
<dbReference type="GO" id="GO:0140664">
    <property type="term" value="F:ATP-dependent DNA damage sensor activity"/>
    <property type="evidence" value="ECO:0007669"/>
    <property type="project" value="InterPro"/>
</dbReference>
<dbReference type="SMART" id="SM00534">
    <property type="entry name" value="MUTSac"/>
    <property type="match status" value="1"/>
</dbReference>
<reference evidence="6" key="2">
    <citation type="journal article" date="2022" name="Proc. Natl. Acad. Sci. U.S.A.">
        <title>Diploid-dominant life cycles characterize the early evolution of Fungi.</title>
        <authorList>
            <person name="Amses K.R."/>
            <person name="Simmons D.R."/>
            <person name="Longcore J.E."/>
            <person name="Mondo S.J."/>
            <person name="Seto K."/>
            <person name="Jeronimo G.H."/>
            <person name="Bonds A.E."/>
            <person name="Quandt C.A."/>
            <person name="Davis W.J."/>
            <person name="Chang Y."/>
            <person name="Federici B.A."/>
            <person name="Kuo A."/>
            <person name="LaButti K."/>
            <person name="Pangilinan J."/>
            <person name="Andreopoulos W."/>
            <person name="Tritt A."/>
            <person name="Riley R."/>
            <person name="Hundley H."/>
            <person name="Johnson J."/>
            <person name="Lipzen A."/>
            <person name="Barry K."/>
            <person name="Lang B.F."/>
            <person name="Cuomo C.A."/>
            <person name="Buchler N.E."/>
            <person name="Grigoriev I.V."/>
            <person name="Spatafora J.W."/>
            <person name="Stajich J.E."/>
            <person name="James T.Y."/>
        </authorList>
    </citation>
    <scope>NUCLEOTIDE SEQUENCE</scope>
    <source>
        <strain evidence="6">AG</strain>
    </source>
</reference>
<dbReference type="Proteomes" id="UP001206595">
    <property type="component" value="Unassembled WGS sequence"/>
</dbReference>
<dbReference type="GO" id="GO:0030983">
    <property type="term" value="F:mismatched DNA binding"/>
    <property type="evidence" value="ECO:0007669"/>
    <property type="project" value="InterPro"/>
</dbReference>
<keyword evidence="2" id="KW-0547">Nucleotide-binding</keyword>
<dbReference type="GO" id="GO:0051026">
    <property type="term" value="P:chiasma assembly"/>
    <property type="evidence" value="ECO:0007669"/>
    <property type="project" value="TreeGrafter"/>
</dbReference>
<evidence type="ECO:0000256" key="1">
    <source>
        <dbReference type="ARBA" id="ARBA00006271"/>
    </source>
</evidence>
<evidence type="ECO:0000313" key="7">
    <source>
        <dbReference type="Proteomes" id="UP001206595"/>
    </source>
</evidence>
<dbReference type="AlphaFoldDB" id="A0AAD5HAJ3"/>
<dbReference type="PROSITE" id="PS00486">
    <property type="entry name" value="DNA_MISMATCH_REPAIR_2"/>
    <property type="match status" value="1"/>
</dbReference>
<dbReference type="RefSeq" id="XP_051441996.1">
    <property type="nucleotide sequence ID" value="XM_051593105.1"/>
</dbReference>
<dbReference type="Gene3D" id="3.40.50.300">
    <property type="entry name" value="P-loop containing nucleotide triphosphate hydrolases"/>
    <property type="match status" value="1"/>
</dbReference>
<dbReference type="SUPFAM" id="SSF52540">
    <property type="entry name" value="P-loop containing nucleoside triphosphate hydrolases"/>
    <property type="match status" value="1"/>
</dbReference>
<accession>A0AAD5HAJ3</accession>
<evidence type="ECO:0000259" key="5">
    <source>
        <dbReference type="PROSITE" id="PS00486"/>
    </source>
</evidence>
<dbReference type="GeneID" id="75918447"/>
<gene>
    <name evidence="6" type="ORF">K450DRAFT_274165</name>
</gene>
<keyword evidence="3" id="KW-0067">ATP-binding</keyword>
<evidence type="ECO:0000256" key="2">
    <source>
        <dbReference type="ARBA" id="ARBA00022741"/>
    </source>
</evidence>
<dbReference type="EMBL" id="MU620946">
    <property type="protein sequence ID" value="KAI8576992.1"/>
    <property type="molecule type" value="Genomic_DNA"/>
</dbReference>
<dbReference type="GO" id="GO:0005524">
    <property type="term" value="F:ATP binding"/>
    <property type="evidence" value="ECO:0007669"/>
    <property type="project" value="UniProtKB-KW"/>
</dbReference>
<dbReference type="GO" id="GO:0006298">
    <property type="term" value="P:mismatch repair"/>
    <property type="evidence" value="ECO:0007669"/>
    <property type="project" value="InterPro"/>
</dbReference>
<feature type="domain" description="DNA mismatch repair proteins mutS family" evidence="5">
    <location>
        <begin position="154"/>
        <end position="170"/>
    </location>
</feature>
<keyword evidence="7" id="KW-1185">Reference proteome</keyword>
<evidence type="ECO:0000313" key="6">
    <source>
        <dbReference type="EMBL" id="KAI8576992.1"/>
    </source>
</evidence>
<dbReference type="Pfam" id="PF00488">
    <property type="entry name" value="MutS_V"/>
    <property type="match status" value="1"/>
</dbReference>